<dbReference type="GO" id="GO:0000500">
    <property type="term" value="C:RNA polymerase I upstream activating factor complex"/>
    <property type="evidence" value="ECO:0007669"/>
    <property type="project" value="InterPro"/>
</dbReference>
<gene>
    <name evidence="1" type="ORF">AW171_hschr2526</name>
</gene>
<dbReference type="Proteomes" id="UP000243052">
    <property type="component" value="Chromosome ii"/>
</dbReference>
<dbReference type="GO" id="GO:0000182">
    <property type="term" value="F:rDNA binding"/>
    <property type="evidence" value="ECO:0007669"/>
    <property type="project" value="TreeGrafter"/>
</dbReference>
<dbReference type="EMBL" id="CP014242">
    <property type="protein sequence ID" value="AMD18995.1"/>
    <property type="molecule type" value="Genomic_DNA"/>
</dbReference>
<dbReference type="PANTHER" id="PTHR28079:SF1">
    <property type="entry name" value="RNA POLYMERASE I-SPECIFIC TRANSCRIPTION INITIATION FACTOR RRN5"/>
    <property type="match status" value="1"/>
</dbReference>
<dbReference type="InterPro" id="IPR039601">
    <property type="entry name" value="Rrn5"/>
</dbReference>
<protein>
    <submittedName>
        <fullName evidence="1">HBR094Wp</fullName>
    </submittedName>
</protein>
<keyword evidence="2" id="KW-1185">Reference proteome</keyword>
<dbReference type="GO" id="GO:0001181">
    <property type="term" value="F:RNA polymerase I general transcription initiation factor activity"/>
    <property type="evidence" value="ECO:0007669"/>
    <property type="project" value="TreeGrafter"/>
</dbReference>
<evidence type="ECO:0000313" key="2">
    <source>
        <dbReference type="Proteomes" id="UP000243052"/>
    </source>
</evidence>
<sequence>MPKRPAAQERLTSVKRRNCIALERYCELFNRETARFFDPLCDSQDLQDSYIHVDSKVKYLEEDSQQSIVSEGESIGSDTDDEQEWDNGIENLDLGTLWTAREKTVFFHFLARNSIHNLDQWHSQLPRKSKYEITVYYRVLKANLDNLKHMKTKKRGGILTKRDLPIAYEMQPSFIELEECYSELIRSETEDVVKFETEHELKSMEEGVVNWDNWYKRWDLFYARHQIPEYQPASREPSLFSRSSECYAEEIVRRYVKKLLCAAILPVLDRKHVPKESLRIPQDFREEVAHRTHAERTRTPLVESYIHSDTGEIEVRTGNLEFPHLVTTTDIWRGMIVLRKAGHPAPTLPETVVHSLAKFQVNHEEGKLFKNKNIPNALIVPLLQHKTTPYHAPVGISTPTNKNSLVLESRLHGLVKTQQKSAGGFLSTDTFISDDPYSALDNPVYEQLVLWDDAVTDSLDLRASFHYQHALLMHMSLPDDSETSTVNVITAEPEEVPGLPEVPSHVLDMFLYLA</sequence>
<dbReference type="PANTHER" id="PTHR28079">
    <property type="entry name" value="RNA POLYMERASE I-SPECIFIC TRANSCRIPTION INITIATION FACTOR RRN5"/>
    <property type="match status" value="1"/>
</dbReference>
<dbReference type="AlphaFoldDB" id="A0A109UWW5"/>
<dbReference type="GO" id="GO:0006361">
    <property type="term" value="P:transcription initiation at RNA polymerase I promoter"/>
    <property type="evidence" value="ECO:0007669"/>
    <property type="project" value="TreeGrafter"/>
</dbReference>
<name>A0A109UWW5_9SACH</name>
<dbReference type="OrthoDB" id="2240312at2759"/>
<evidence type="ECO:0000313" key="1">
    <source>
        <dbReference type="EMBL" id="AMD18995.1"/>
    </source>
</evidence>
<proteinExistence type="predicted"/>
<dbReference type="GO" id="GO:0042790">
    <property type="term" value="P:nucleolar large rRNA transcription by RNA polymerase I"/>
    <property type="evidence" value="ECO:0007669"/>
    <property type="project" value="InterPro"/>
</dbReference>
<dbReference type="STRING" id="45286.A0A109UWW5"/>
<dbReference type="GeneID" id="28722196"/>
<reference evidence="1 2" key="1">
    <citation type="submission" date="2016-01" db="EMBL/GenBank/DDBJ databases">
        <title>Genome sequence of the yeast Holleya sinecauda.</title>
        <authorList>
            <person name="Dietrich F.S."/>
        </authorList>
    </citation>
    <scope>NUCLEOTIDE SEQUENCE [LARGE SCALE GENOMIC DNA]</scope>
    <source>
        <strain evidence="1 2">ATCC 58844</strain>
    </source>
</reference>
<accession>A0A109UWW5</accession>
<dbReference type="RefSeq" id="XP_017985991.1">
    <property type="nucleotide sequence ID" value="XM_018130502.1"/>
</dbReference>
<organism evidence="1 2">
    <name type="scientific">Eremothecium sinecaudum</name>
    <dbReference type="NCBI Taxonomy" id="45286"/>
    <lineage>
        <taxon>Eukaryota</taxon>
        <taxon>Fungi</taxon>
        <taxon>Dikarya</taxon>
        <taxon>Ascomycota</taxon>
        <taxon>Saccharomycotina</taxon>
        <taxon>Saccharomycetes</taxon>
        <taxon>Saccharomycetales</taxon>
        <taxon>Saccharomycetaceae</taxon>
        <taxon>Eremothecium</taxon>
    </lineage>
</organism>